<organism evidence="1 2">
    <name type="scientific">Auriscalpium vulgare</name>
    <dbReference type="NCBI Taxonomy" id="40419"/>
    <lineage>
        <taxon>Eukaryota</taxon>
        <taxon>Fungi</taxon>
        <taxon>Dikarya</taxon>
        <taxon>Basidiomycota</taxon>
        <taxon>Agaricomycotina</taxon>
        <taxon>Agaricomycetes</taxon>
        <taxon>Russulales</taxon>
        <taxon>Auriscalpiaceae</taxon>
        <taxon>Auriscalpium</taxon>
    </lineage>
</organism>
<dbReference type="Proteomes" id="UP000814033">
    <property type="component" value="Unassembled WGS sequence"/>
</dbReference>
<reference evidence="1" key="2">
    <citation type="journal article" date="2022" name="New Phytol.">
        <title>Evolutionary transition to the ectomycorrhizal habit in the genomes of a hyperdiverse lineage of mushroom-forming fungi.</title>
        <authorList>
            <person name="Looney B."/>
            <person name="Miyauchi S."/>
            <person name="Morin E."/>
            <person name="Drula E."/>
            <person name="Courty P.E."/>
            <person name="Kohler A."/>
            <person name="Kuo A."/>
            <person name="LaButti K."/>
            <person name="Pangilinan J."/>
            <person name="Lipzen A."/>
            <person name="Riley R."/>
            <person name="Andreopoulos W."/>
            <person name="He G."/>
            <person name="Johnson J."/>
            <person name="Nolan M."/>
            <person name="Tritt A."/>
            <person name="Barry K.W."/>
            <person name="Grigoriev I.V."/>
            <person name="Nagy L.G."/>
            <person name="Hibbett D."/>
            <person name="Henrissat B."/>
            <person name="Matheny P.B."/>
            <person name="Labbe J."/>
            <person name="Martin F.M."/>
        </authorList>
    </citation>
    <scope>NUCLEOTIDE SEQUENCE</scope>
    <source>
        <strain evidence="1">FP105234-sp</strain>
    </source>
</reference>
<name>A0ACB8S8C1_9AGAM</name>
<keyword evidence="2" id="KW-1185">Reference proteome</keyword>
<proteinExistence type="predicted"/>
<evidence type="ECO:0000313" key="1">
    <source>
        <dbReference type="EMBL" id="KAI0052729.1"/>
    </source>
</evidence>
<sequence>MWPFTGSDAQRRINTLDDEYDFIVLGGGNAGCVLARRLSEDGRFTVLLVEKGDAGDSWLHKTPLLSFHHWSDGRHSTVIQSARDDQLERAFTLISGRGLGGTTRINGSQYTCGVPAEYNAWSQDGRAGWSYKELKPYFDKSERWIGPSPREYHGSNGPVQVRSFDSYHFKSSIRAAEAIERMGFPGIGDMHSPFEPSVGCNKMQFTIEANGTRSSAFRAYLPQSFLHAAGVHLHVCAHALASKIVMSRGADGCLRATGVELRDDGARVRTVSARKEVVMSCGALRTPQLLMLSGVGPNDHLREVGLDVVLDAPGVGNGLQDHILVPTSYNSPLSDSLWAMIRRPMVLFREIYNYFRFGTGWLLGTMVEVEVFGLSSLVSDEGTPDALLEEHTDSQDPKNLPDFCVIACPIADVRVSNADKSKGFFGLNAGLLKSQSHGTVRLLSTDPNADPICDMRYLTAPEDGGALRAALRVVLRIAREMREGGYPLEDLNVPTAADDASLDAYIKANMDTMYHYSSSCRMAPADDARPGVVDDELRVYGIHNLRIADASIFPDVPATHPQALVYAIAEKCADMILLGYAA</sequence>
<dbReference type="EMBL" id="MU275844">
    <property type="protein sequence ID" value="KAI0052729.1"/>
    <property type="molecule type" value="Genomic_DNA"/>
</dbReference>
<reference evidence="1" key="1">
    <citation type="submission" date="2021-02" db="EMBL/GenBank/DDBJ databases">
        <authorList>
            <consortium name="DOE Joint Genome Institute"/>
            <person name="Ahrendt S."/>
            <person name="Looney B.P."/>
            <person name="Miyauchi S."/>
            <person name="Morin E."/>
            <person name="Drula E."/>
            <person name="Courty P.E."/>
            <person name="Chicoki N."/>
            <person name="Fauchery L."/>
            <person name="Kohler A."/>
            <person name="Kuo A."/>
            <person name="Labutti K."/>
            <person name="Pangilinan J."/>
            <person name="Lipzen A."/>
            <person name="Riley R."/>
            <person name="Andreopoulos W."/>
            <person name="He G."/>
            <person name="Johnson J."/>
            <person name="Barry K.W."/>
            <person name="Grigoriev I.V."/>
            <person name="Nagy L."/>
            <person name="Hibbett D."/>
            <person name="Henrissat B."/>
            <person name="Matheny P.B."/>
            <person name="Labbe J."/>
            <person name="Martin F."/>
        </authorList>
    </citation>
    <scope>NUCLEOTIDE SEQUENCE</scope>
    <source>
        <strain evidence="1">FP105234-sp</strain>
    </source>
</reference>
<comment type="caution">
    <text evidence="1">The sequence shown here is derived from an EMBL/GenBank/DDBJ whole genome shotgun (WGS) entry which is preliminary data.</text>
</comment>
<evidence type="ECO:0000313" key="2">
    <source>
        <dbReference type="Proteomes" id="UP000814033"/>
    </source>
</evidence>
<protein>
    <submittedName>
        <fullName evidence="1">GMC oxidoreductase</fullName>
    </submittedName>
</protein>
<accession>A0ACB8S8C1</accession>
<gene>
    <name evidence="1" type="ORF">FA95DRAFT_1675085</name>
</gene>